<comment type="caution">
    <text evidence="2">The sequence shown here is derived from an EMBL/GenBank/DDBJ whole genome shotgun (WGS) entry which is preliminary data.</text>
</comment>
<evidence type="ECO:0000313" key="2">
    <source>
        <dbReference type="EMBL" id="PZQ46337.1"/>
    </source>
</evidence>
<organism evidence="2 3">
    <name type="scientific">Micavibrio aeruginosavorus</name>
    <dbReference type="NCBI Taxonomy" id="349221"/>
    <lineage>
        <taxon>Bacteria</taxon>
        <taxon>Pseudomonadati</taxon>
        <taxon>Bdellovibrionota</taxon>
        <taxon>Bdellovibrionia</taxon>
        <taxon>Bdellovibrionales</taxon>
        <taxon>Pseudobdellovibrionaceae</taxon>
        <taxon>Micavibrio</taxon>
    </lineage>
</organism>
<evidence type="ECO:0000256" key="1">
    <source>
        <dbReference type="SAM" id="MobiDB-lite"/>
    </source>
</evidence>
<evidence type="ECO:0000313" key="3">
    <source>
        <dbReference type="Proteomes" id="UP000249417"/>
    </source>
</evidence>
<dbReference type="EMBL" id="QFQB01000028">
    <property type="protein sequence ID" value="PZQ46337.1"/>
    <property type="molecule type" value="Genomic_DNA"/>
</dbReference>
<dbReference type="AlphaFoldDB" id="A0A2W5PNQ9"/>
<feature type="region of interest" description="Disordered" evidence="1">
    <location>
        <begin position="72"/>
        <end position="106"/>
    </location>
</feature>
<sequence length="106" mass="11811">MTSALLEKACDKFGVTVTEFMDLNATAAVHQARREFVSMATLFGWTNWQISREIGRPLYWVDFYKQYPASEEVTPTSTDAATQSPSPRRSRYTADVAAPNSKGGAR</sequence>
<protein>
    <submittedName>
        <fullName evidence="2">Uncharacterized protein</fullName>
    </submittedName>
</protein>
<proteinExistence type="predicted"/>
<accession>A0A2W5PNQ9</accession>
<name>A0A2W5PNQ9_9BACT</name>
<feature type="compositionally biased region" description="Polar residues" evidence="1">
    <location>
        <begin position="73"/>
        <end position="87"/>
    </location>
</feature>
<reference evidence="2 3" key="1">
    <citation type="submission" date="2017-08" db="EMBL/GenBank/DDBJ databases">
        <title>Infants hospitalized years apart are colonized by the same room-sourced microbial strains.</title>
        <authorList>
            <person name="Brooks B."/>
            <person name="Olm M.R."/>
            <person name="Firek B.A."/>
            <person name="Baker R."/>
            <person name="Thomas B.C."/>
            <person name="Morowitz M.J."/>
            <person name="Banfield J.F."/>
        </authorList>
    </citation>
    <scope>NUCLEOTIDE SEQUENCE [LARGE SCALE GENOMIC DNA]</scope>
    <source>
        <strain evidence="2">S2_005_002_R2_29</strain>
    </source>
</reference>
<gene>
    <name evidence="2" type="ORF">DI551_05325</name>
</gene>
<dbReference type="Proteomes" id="UP000249417">
    <property type="component" value="Unassembled WGS sequence"/>
</dbReference>